<accession>A0A7D5XM50</accession>
<evidence type="ECO:0000313" key="4">
    <source>
        <dbReference type="EMBL" id="QLJ53346.1"/>
    </source>
</evidence>
<dbReference type="GO" id="GO:0003743">
    <property type="term" value="F:translation initiation factor activity"/>
    <property type="evidence" value="ECO:0007669"/>
    <property type="project" value="UniProtKB-UniRule"/>
</dbReference>
<protein>
    <recommendedName>
        <fullName evidence="3">Translation initiation factor 6</fullName>
        <shortName evidence="3">aIF-6</shortName>
    </recommendedName>
</protein>
<comment type="function">
    <text evidence="3">Binds to the 50S ribosomal subunit and prevents its association with the 30S ribosomal subunit to form the 70S initiation complex.</text>
</comment>
<keyword evidence="2 3" id="KW-0648">Protein biosynthesis</keyword>
<gene>
    <name evidence="3" type="primary">eif6</name>
    <name evidence="4" type="ORF">Sv326_1171</name>
</gene>
<evidence type="ECO:0000256" key="2">
    <source>
        <dbReference type="ARBA" id="ARBA00022917"/>
    </source>
</evidence>
<comment type="similarity">
    <text evidence="3">Belongs to the eIF-6 family.</text>
</comment>
<dbReference type="KEGG" id="flt:Sv326_1171"/>
<organism evidence="4 5">
    <name type="scientific">Fermentimicrarchaeum limneticum</name>
    <dbReference type="NCBI Taxonomy" id="2795018"/>
    <lineage>
        <taxon>Archaea</taxon>
        <taxon>Candidatus Micrarchaeota</taxon>
        <taxon>Candidatus Fermentimicrarchaeales</taxon>
        <taxon>Candidatus Fermentimicrarchaeaceae</taxon>
        <taxon>Candidatus Fermentimicrarchaeum</taxon>
    </lineage>
</organism>
<dbReference type="EMBL" id="CP058998">
    <property type="protein sequence ID" value="QLJ53346.1"/>
    <property type="molecule type" value="Genomic_DNA"/>
</dbReference>
<dbReference type="PIRSF" id="PIRSF006413">
    <property type="entry name" value="IF-6"/>
    <property type="match status" value="1"/>
</dbReference>
<name>A0A7D5XM50_FERL1</name>
<dbReference type="NCBIfam" id="TIGR00323">
    <property type="entry name" value="eIF-6"/>
    <property type="match status" value="1"/>
</dbReference>
<dbReference type="AlphaFoldDB" id="A0A7D5XM50"/>
<dbReference type="Proteomes" id="UP000510821">
    <property type="component" value="Chromosome"/>
</dbReference>
<dbReference type="InterPro" id="IPR002769">
    <property type="entry name" value="eIF6"/>
</dbReference>
<dbReference type="Gene3D" id="3.75.10.10">
    <property type="entry name" value="L-arginine/glycine Amidinotransferase, Chain A"/>
    <property type="match status" value="1"/>
</dbReference>
<sequence>MHLAKATMEGSSFLGIFAKTNDHVTLLPRNAHEKLKRVCSEVLKTRIVTATIANSNLLGIMSAMNSSGIVLPRTVYDSEVKFLEGEGFKTGVITDRRTALGNNVLVNDSACLVNPAMSPRGIQEIKDCLDVEVIKGTIGGGKTVGAMAVVTNCGILTRTNVSDHELSFLEDVFKVKGTGGTANMGVPFVGLCMIANSNGFVAGEMTSGFELGRIDEALGLIGR</sequence>
<dbReference type="HAMAP" id="MF_00032">
    <property type="entry name" value="eIF_6"/>
    <property type="match status" value="1"/>
</dbReference>
<dbReference type="SMART" id="SM00654">
    <property type="entry name" value="eIF6"/>
    <property type="match status" value="1"/>
</dbReference>
<evidence type="ECO:0000256" key="1">
    <source>
        <dbReference type="ARBA" id="ARBA00022540"/>
    </source>
</evidence>
<dbReference type="PANTHER" id="PTHR10784">
    <property type="entry name" value="TRANSLATION INITIATION FACTOR 6"/>
    <property type="match status" value="1"/>
</dbReference>
<dbReference type="GO" id="GO:0042256">
    <property type="term" value="P:cytosolic ribosome assembly"/>
    <property type="evidence" value="ECO:0007669"/>
    <property type="project" value="InterPro"/>
</dbReference>
<evidence type="ECO:0000256" key="3">
    <source>
        <dbReference type="HAMAP-Rule" id="MF_00032"/>
    </source>
</evidence>
<evidence type="ECO:0000313" key="5">
    <source>
        <dbReference type="Proteomes" id="UP000510821"/>
    </source>
</evidence>
<proteinExistence type="inferred from homology"/>
<dbReference type="SUPFAM" id="SSF55909">
    <property type="entry name" value="Pentein"/>
    <property type="match status" value="1"/>
</dbReference>
<dbReference type="GO" id="GO:0043022">
    <property type="term" value="F:ribosome binding"/>
    <property type="evidence" value="ECO:0007669"/>
    <property type="project" value="InterPro"/>
</dbReference>
<reference evidence="5" key="1">
    <citation type="submission" date="2020-07" db="EMBL/GenBank/DDBJ databases">
        <title>Metabolic diversity and evolutionary history of the archaeal phylum ###Micrarchaeota### uncovered from a freshwater lake metagenome.</title>
        <authorList>
            <person name="Kadnikov V.V."/>
            <person name="Savvichev A.S."/>
            <person name="Mardanov A.V."/>
            <person name="Beletsky A.V."/>
            <person name="Chupakov A.V."/>
            <person name="Kokryatskaya N.M."/>
            <person name="Pimenov N.V."/>
            <person name="Ravin N.V."/>
        </authorList>
    </citation>
    <scope>NUCLEOTIDE SEQUENCE [LARGE SCALE GENOMIC DNA]</scope>
</reference>
<dbReference type="Pfam" id="PF01912">
    <property type="entry name" value="eIF-6"/>
    <property type="match status" value="1"/>
</dbReference>
<keyword evidence="1 3" id="KW-0396">Initiation factor</keyword>